<evidence type="ECO:0000256" key="5">
    <source>
        <dbReference type="SAM" id="MobiDB-lite"/>
    </source>
</evidence>
<accession>A0A6V7QNT5</accession>
<name>A0A6V7QNT5_ANACO</name>
<keyword evidence="6" id="KW-0812">Transmembrane</keyword>
<gene>
    <name evidence="8" type="ORF">CB5_LOCUS28020</name>
</gene>
<keyword evidence="6" id="KW-1133">Transmembrane helix</keyword>
<feature type="region of interest" description="Disordered" evidence="5">
    <location>
        <begin position="398"/>
        <end position="439"/>
    </location>
</feature>
<evidence type="ECO:0000256" key="6">
    <source>
        <dbReference type="SAM" id="Phobius"/>
    </source>
</evidence>
<evidence type="ECO:0000256" key="4">
    <source>
        <dbReference type="ARBA" id="ARBA00023004"/>
    </source>
</evidence>
<comment type="similarity">
    <text evidence="1">Belongs to the cytochrome P450 family.</text>
</comment>
<dbReference type="GO" id="GO:0016705">
    <property type="term" value="F:oxidoreductase activity, acting on paired donors, with incorporation or reduction of molecular oxygen"/>
    <property type="evidence" value="ECO:0007669"/>
    <property type="project" value="InterPro"/>
</dbReference>
<evidence type="ECO:0000256" key="1">
    <source>
        <dbReference type="ARBA" id="ARBA00010617"/>
    </source>
</evidence>
<dbReference type="InterPro" id="IPR001128">
    <property type="entry name" value="Cyt_P450"/>
</dbReference>
<protein>
    <submittedName>
        <fullName evidence="8">Uncharacterized protein</fullName>
    </submittedName>
</protein>
<feature type="compositionally biased region" description="Pro residues" evidence="5">
    <location>
        <begin position="422"/>
        <end position="439"/>
    </location>
</feature>
<evidence type="ECO:0000256" key="2">
    <source>
        <dbReference type="ARBA" id="ARBA00022723"/>
    </source>
</evidence>
<evidence type="ECO:0000313" key="8">
    <source>
        <dbReference type="EMBL" id="CAD1844809.1"/>
    </source>
</evidence>
<keyword evidence="2" id="KW-0479">Metal-binding</keyword>
<dbReference type="Gene3D" id="1.10.630.10">
    <property type="entry name" value="Cytochrome P450"/>
    <property type="match status" value="1"/>
</dbReference>
<dbReference type="GO" id="GO:0004497">
    <property type="term" value="F:monooxygenase activity"/>
    <property type="evidence" value="ECO:0007669"/>
    <property type="project" value="InterPro"/>
</dbReference>
<feature type="chain" id="PRO_5027987415" evidence="7">
    <location>
        <begin position="17"/>
        <end position="439"/>
    </location>
</feature>
<dbReference type="GO" id="GO:0020037">
    <property type="term" value="F:heme binding"/>
    <property type="evidence" value="ECO:0007669"/>
    <property type="project" value="InterPro"/>
</dbReference>
<proteinExistence type="inferred from homology"/>
<keyword evidence="6" id="KW-0472">Membrane</keyword>
<dbReference type="AlphaFoldDB" id="A0A6V7QNT5"/>
<reference evidence="8" key="1">
    <citation type="submission" date="2020-07" db="EMBL/GenBank/DDBJ databases">
        <authorList>
            <person name="Lin J."/>
        </authorList>
    </citation>
    <scope>NUCLEOTIDE SEQUENCE</scope>
</reference>
<dbReference type="SUPFAM" id="SSF48264">
    <property type="entry name" value="Cytochrome P450"/>
    <property type="match status" value="1"/>
</dbReference>
<feature type="signal peptide" evidence="7">
    <location>
        <begin position="1"/>
        <end position="16"/>
    </location>
</feature>
<keyword evidence="7" id="KW-0732">Signal</keyword>
<evidence type="ECO:0000256" key="7">
    <source>
        <dbReference type="SAM" id="SignalP"/>
    </source>
</evidence>
<organism evidence="8">
    <name type="scientific">Ananas comosus var. bracteatus</name>
    <name type="common">red pineapple</name>
    <dbReference type="NCBI Taxonomy" id="296719"/>
    <lineage>
        <taxon>Eukaryota</taxon>
        <taxon>Viridiplantae</taxon>
        <taxon>Streptophyta</taxon>
        <taxon>Embryophyta</taxon>
        <taxon>Tracheophyta</taxon>
        <taxon>Spermatophyta</taxon>
        <taxon>Magnoliopsida</taxon>
        <taxon>Liliopsida</taxon>
        <taxon>Poales</taxon>
        <taxon>Bromeliaceae</taxon>
        <taxon>Bromelioideae</taxon>
        <taxon>Ananas</taxon>
    </lineage>
</organism>
<dbReference type="InterPro" id="IPR036396">
    <property type="entry name" value="Cyt_P450_sf"/>
</dbReference>
<dbReference type="GO" id="GO:0005506">
    <property type="term" value="F:iron ion binding"/>
    <property type="evidence" value="ECO:0007669"/>
    <property type="project" value="InterPro"/>
</dbReference>
<evidence type="ECO:0000256" key="3">
    <source>
        <dbReference type="ARBA" id="ARBA00023002"/>
    </source>
</evidence>
<dbReference type="EMBL" id="LR862137">
    <property type="protein sequence ID" value="CAD1844809.1"/>
    <property type="molecule type" value="Genomic_DNA"/>
</dbReference>
<sequence length="439" mass="47490">MLLLLLLLGAAAAAAAGGGGTSSTGSSSSTSSSSSSWMMMMMMMMEEYWSGTWAAVALALGAAYMAWFWRLARGLRGGPRVWPVVGSLPGLVQNAERMHEWIAGNLRGAGGTYQTCICAVPGLARRAGLVTVTCDPRNLEHVLKSRFDNYPKGPTWHAVFRDLLGDGIFNSDGDTWLLQRKTAALEFTTRTLRHAMSRWVARSIHLRLLPILSHAADARSPNAFAVAFDRATEATLQRFIFPEFVWQFKKRLQFGMEATLASSVAHVDRYLSAVIKARKLELVSSSSPSPSPSPDRHDDLLSRFMKKGSYSDDFLQQVALNFILAGRDTSSVALSWFFWLVSTHPPVERRILLELASVLADSRADSADSPPAAAWLASPLAFEEVDRLVYLKAALSRLSASTPPSPRTPSTSSPTTSSPTAPSSPPAPPSPTPSTPPAA</sequence>
<keyword evidence="3" id="KW-0560">Oxidoreductase</keyword>
<feature type="transmembrane region" description="Helical" evidence="6">
    <location>
        <begin position="48"/>
        <end position="69"/>
    </location>
</feature>
<dbReference type="PANTHER" id="PTHR24296">
    <property type="entry name" value="CYTOCHROME P450"/>
    <property type="match status" value="1"/>
</dbReference>
<dbReference type="Pfam" id="PF00067">
    <property type="entry name" value="p450"/>
    <property type="match status" value="1"/>
</dbReference>
<feature type="compositionally biased region" description="Low complexity" evidence="5">
    <location>
        <begin position="398"/>
        <end position="421"/>
    </location>
</feature>
<keyword evidence="4" id="KW-0408">Iron</keyword>